<dbReference type="EMBL" id="QZCH01000002">
    <property type="protein sequence ID" value="RJG50651.1"/>
    <property type="molecule type" value="Genomic_DNA"/>
</dbReference>
<evidence type="ECO:0000256" key="2">
    <source>
        <dbReference type="PROSITE-ProRule" id="PRU00169"/>
    </source>
</evidence>
<dbReference type="InterPro" id="IPR001789">
    <property type="entry name" value="Sig_transdc_resp-reg_receiver"/>
</dbReference>
<dbReference type="InterPro" id="IPR007492">
    <property type="entry name" value="LytTR_DNA-bd_dom"/>
</dbReference>
<feature type="modified residue" description="4-aspartylphosphate" evidence="2">
    <location>
        <position position="58"/>
    </location>
</feature>
<evidence type="ECO:0000259" key="3">
    <source>
        <dbReference type="PROSITE" id="PS50110"/>
    </source>
</evidence>
<gene>
    <name evidence="5" type="ORF">D1Z90_04035</name>
</gene>
<feature type="domain" description="Response regulatory" evidence="3">
    <location>
        <begin position="6"/>
        <end position="121"/>
    </location>
</feature>
<dbReference type="Gene3D" id="3.40.50.2300">
    <property type="match status" value="1"/>
</dbReference>
<dbReference type="PANTHER" id="PTHR37299">
    <property type="entry name" value="TRANSCRIPTIONAL REGULATOR-RELATED"/>
    <property type="match status" value="1"/>
</dbReference>
<dbReference type="OrthoDB" id="236568at2"/>
<keyword evidence="2" id="KW-0597">Phosphoprotein</keyword>
<comment type="caution">
    <text evidence="5">The sequence shown here is derived from an EMBL/GenBank/DDBJ whole genome shotgun (WGS) entry which is preliminary data.</text>
</comment>
<accession>A0A418YJ21</accession>
<evidence type="ECO:0000256" key="1">
    <source>
        <dbReference type="ARBA" id="ARBA00023012"/>
    </source>
</evidence>
<feature type="domain" description="HTH LytTR-type" evidence="4">
    <location>
        <begin position="156"/>
        <end position="258"/>
    </location>
</feature>
<dbReference type="GO" id="GO:0003677">
    <property type="term" value="F:DNA binding"/>
    <property type="evidence" value="ECO:0007669"/>
    <property type="project" value="UniProtKB-KW"/>
</dbReference>
<dbReference type="GO" id="GO:0000156">
    <property type="term" value="F:phosphorelay response regulator activity"/>
    <property type="evidence" value="ECO:0007669"/>
    <property type="project" value="InterPro"/>
</dbReference>
<evidence type="ECO:0000313" key="6">
    <source>
        <dbReference type="Proteomes" id="UP000283255"/>
    </source>
</evidence>
<evidence type="ECO:0000259" key="4">
    <source>
        <dbReference type="PROSITE" id="PS50930"/>
    </source>
</evidence>
<dbReference type="InterPro" id="IPR011006">
    <property type="entry name" value="CheY-like_superfamily"/>
</dbReference>
<organism evidence="5 6">
    <name type="scientific">Motilimonas pumila</name>
    <dbReference type="NCBI Taxonomy" id="2303987"/>
    <lineage>
        <taxon>Bacteria</taxon>
        <taxon>Pseudomonadati</taxon>
        <taxon>Pseudomonadota</taxon>
        <taxon>Gammaproteobacteria</taxon>
        <taxon>Alteromonadales</taxon>
        <taxon>Alteromonadales genera incertae sedis</taxon>
        <taxon>Motilimonas</taxon>
    </lineage>
</organism>
<dbReference type="InterPro" id="IPR046947">
    <property type="entry name" value="LytR-like"/>
</dbReference>
<dbReference type="SMART" id="SM00850">
    <property type="entry name" value="LytTR"/>
    <property type="match status" value="1"/>
</dbReference>
<dbReference type="CDD" id="cd17532">
    <property type="entry name" value="REC_LytTR_AlgR-like"/>
    <property type="match status" value="1"/>
</dbReference>
<dbReference type="PROSITE" id="PS50930">
    <property type="entry name" value="HTH_LYTTR"/>
    <property type="match status" value="1"/>
</dbReference>
<keyword evidence="1" id="KW-0902">Two-component regulatory system</keyword>
<protein>
    <submittedName>
        <fullName evidence="5">DNA-binding response regulator</fullName>
    </submittedName>
</protein>
<keyword evidence="6" id="KW-1185">Reference proteome</keyword>
<dbReference type="Pfam" id="PF04397">
    <property type="entry name" value="LytTR"/>
    <property type="match status" value="1"/>
</dbReference>
<sequence length="258" mass="29435">MLTDVTAIIVDDEPLLRIYLDKLLADSWPELTVVGTAADGKQALELVAEQQPDVMFLDIRMPGIDGIEVARRISKQEESPLIIFTTAYDQYAVDAFEHEAVDYLLKPISEDRLLNAIEKVKKRLTDKSQGEDSGAENFDKLLEKLGRNDAQYLEWLKASRKDNIHIIPISDVVCFHAEDKYTTAITNEGEFVIRTPIKELVQQLDPQSFWQVHRSSIVNVSSIKHVNKDMTGKMQVHLHQMNRPVAVSRSFQNLFKQM</sequence>
<dbReference type="Gene3D" id="2.40.50.1020">
    <property type="entry name" value="LytTr DNA-binding domain"/>
    <property type="match status" value="1"/>
</dbReference>
<dbReference type="FunFam" id="3.40.50.2300:FF:000051">
    <property type="entry name" value="Two-component response regulator yehT"/>
    <property type="match status" value="1"/>
</dbReference>
<name>A0A418YJ21_9GAMM</name>
<evidence type="ECO:0000313" key="5">
    <source>
        <dbReference type="EMBL" id="RJG50651.1"/>
    </source>
</evidence>
<dbReference type="SMART" id="SM00448">
    <property type="entry name" value="REC"/>
    <property type="match status" value="1"/>
</dbReference>
<dbReference type="Pfam" id="PF00072">
    <property type="entry name" value="Response_reg"/>
    <property type="match status" value="1"/>
</dbReference>
<dbReference type="SUPFAM" id="SSF52172">
    <property type="entry name" value="CheY-like"/>
    <property type="match status" value="1"/>
</dbReference>
<reference evidence="5 6" key="2">
    <citation type="submission" date="2019-01" db="EMBL/GenBank/DDBJ databases">
        <title>Motilimonas pumilus sp. nov., isolated from the gut of sea cucumber (Apostichopus japonicus).</title>
        <authorList>
            <person name="Wang F.-Q."/>
            <person name="Ren L.-H."/>
            <person name="Lin Y.-W."/>
            <person name="Sun G.-H."/>
            <person name="Du Z.-J."/>
            <person name="Zhao J.-X."/>
            <person name="Liu X.-J."/>
            <person name="Liu L.-J."/>
        </authorList>
    </citation>
    <scope>NUCLEOTIDE SEQUENCE [LARGE SCALE GENOMIC DNA]</scope>
    <source>
        <strain evidence="5 6">PLHSC7-2</strain>
    </source>
</reference>
<dbReference type="PANTHER" id="PTHR37299:SF1">
    <property type="entry name" value="STAGE 0 SPORULATION PROTEIN A HOMOLOG"/>
    <property type="match status" value="1"/>
</dbReference>
<proteinExistence type="predicted"/>
<dbReference type="AlphaFoldDB" id="A0A418YJ21"/>
<keyword evidence="5" id="KW-0238">DNA-binding</keyword>
<reference evidence="5 6" key="1">
    <citation type="submission" date="2018-09" db="EMBL/GenBank/DDBJ databases">
        <authorList>
            <person name="Wang F."/>
        </authorList>
    </citation>
    <scope>NUCLEOTIDE SEQUENCE [LARGE SCALE GENOMIC DNA]</scope>
    <source>
        <strain evidence="5 6">PLHSC7-2</strain>
    </source>
</reference>
<dbReference type="Proteomes" id="UP000283255">
    <property type="component" value="Unassembled WGS sequence"/>
</dbReference>
<dbReference type="PROSITE" id="PS50110">
    <property type="entry name" value="RESPONSE_REGULATORY"/>
    <property type="match status" value="1"/>
</dbReference>
<dbReference type="RefSeq" id="WP_119909452.1">
    <property type="nucleotide sequence ID" value="NZ_QZCH01000002.1"/>
</dbReference>